<comment type="catalytic activity">
    <reaction evidence="13">
        <text>N-acetyl-alpha-D-glucosamine 1-phosphate + UTP + H(+) = UDP-N-acetyl-alpha-D-glucosamine + diphosphate</text>
        <dbReference type="Rhea" id="RHEA:13509"/>
        <dbReference type="ChEBI" id="CHEBI:15378"/>
        <dbReference type="ChEBI" id="CHEBI:33019"/>
        <dbReference type="ChEBI" id="CHEBI:46398"/>
        <dbReference type="ChEBI" id="CHEBI:57705"/>
        <dbReference type="ChEBI" id="CHEBI:57776"/>
        <dbReference type="EC" id="2.7.7.23"/>
    </reaction>
</comment>
<dbReference type="InterPro" id="IPR029044">
    <property type="entry name" value="Nucleotide-diphossugar_trans"/>
</dbReference>
<evidence type="ECO:0000256" key="11">
    <source>
        <dbReference type="ARBA" id="ARBA00023315"/>
    </source>
</evidence>
<accession>A0A328PIQ5</accession>
<evidence type="ECO:0000256" key="2">
    <source>
        <dbReference type="ARBA" id="ARBA00005208"/>
    </source>
</evidence>
<dbReference type="Gene3D" id="2.160.10.10">
    <property type="entry name" value="Hexapeptide repeat proteins"/>
    <property type="match status" value="1"/>
</dbReference>
<dbReference type="InterPro" id="IPR050065">
    <property type="entry name" value="GlmU-like"/>
</dbReference>
<dbReference type="Pfam" id="PF00483">
    <property type="entry name" value="NTP_transferase"/>
    <property type="match status" value="1"/>
</dbReference>
<evidence type="ECO:0000256" key="6">
    <source>
        <dbReference type="ARBA" id="ARBA00012457"/>
    </source>
</evidence>
<evidence type="ECO:0000256" key="3">
    <source>
        <dbReference type="ARBA" id="ARBA00007707"/>
    </source>
</evidence>
<dbReference type="InterPro" id="IPR056729">
    <property type="entry name" value="GMPPB_C"/>
</dbReference>
<protein>
    <recommendedName>
        <fullName evidence="7">Bifunctional protein GlmU</fullName>
        <ecNumber evidence="5">2.3.1.157</ecNumber>
        <ecNumber evidence="6">2.7.7.23</ecNumber>
    </recommendedName>
</protein>
<comment type="pathway">
    <text evidence="2">Nucleotide-sugar biosynthesis; UDP-N-acetyl-alpha-D-glucosamine biosynthesis; UDP-N-acetyl-alpha-D-glucosamine from N-acetyl-alpha-D-glucosamine 1-phosphate: step 1/1.</text>
</comment>
<comment type="pathway">
    <text evidence="1">Nucleotide-sugar biosynthesis; UDP-N-acetyl-alpha-D-glucosamine biosynthesis; N-acetyl-alpha-D-glucosamine 1-phosphate from alpha-D-glucosamine 6-phosphate (route II): step 2/2.</text>
</comment>
<dbReference type="SUPFAM" id="SSF51161">
    <property type="entry name" value="Trimeric LpxA-like enzymes"/>
    <property type="match status" value="1"/>
</dbReference>
<dbReference type="Gene3D" id="3.90.550.10">
    <property type="entry name" value="Spore Coat Polysaccharide Biosynthesis Protein SpsA, Chain A"/>
    <property type="match status" value="1"/>
</dbReference>
<organism evidence="16 17">
    <name type="scientific">Methanothermobacter tenebrarum</name>
    <dbReference type="NCBI Taxonomy" id="680118"/>
    <lineage>
        <taxon>Archaea</taxon>
        <taxon>Methanobacteriati</taxon>
        <taxon>Methanobacteriota</taxon>
        <taxon>Methanomada group</taxon>
        <taxon>Methanobacteria</taxon>
        <taxon>Methanobacteriales</taxon>
        <taxon>Methanobacteriaceae</taxon>
        <taxon>Methanothermobacter</taxon>
    </lineage>
</organism>
<dbReference type="InterPro" id="IPR011004">
    <property type="entry name" value="Trimer_LpxA-like_sf"/>
</dbReference>
<dbReference type="GO" id="GO:0003977">
    <property type="term" value="F:UDP-N-acetylglucosamine diphosphorylase activity"/>
    <property type="evidence" value="ECO:0007669"/>
    <property type="project" value="UniProtKB-EC"/>
</dbReference>
<dbReference type="CDD" id="cd05636">
    <property type="entry name" value="LbH_G1P_TT_C_like"/>
    <property type="match status" value="1"/>
</dbReference>
<feature type="domain" description="Mannose-1-phosphate guanyltransferase C-terminal" evidence="15">
    <location>
        <begin position="269"/>
        <end position="360"/>
    </location>
</feature>
<evidence type="ECO:0000313" key="16">
    <source>
        <dbReference type="EMBL" id="RAO79755.1"/>
    </source>
</evidence>
<dbReference type="InterPro" id="IPR023915">
    <property type="entry name" value="Bifunctiontional_GlmU_arc-type"/>
</dbReference>
<dbReference type="EC" id="2.7.7.23" evidence="6"/>
<dbReference type="PANTHER" id="PTHR43584">
    <property type="entry name" value="NUCLEOTIDYL TRANSFERASE"/>
    <property type="match status" value="1"/>
</dbReference>
<comment type="similarity">
    <text evidence="3">In the C-terminal section; belongs to the transferase hexapeptide repeat family.</text>
</comment>
<dbReference type="NCBIfam" id="TIGR03992">
    <property type="entry name" value="Arch_glmU"/>
    <property type="match status" value="1"/>
</dbReference>
<feature type="domain" description="Nucleotidyl transferase" evidence="14">
    <location>
        <begin position="3"/>
        <end position="235"/>
    </location>
</feature>
<dbReference type="EMBL" id="QLOE01000001">
    <property type="protein sequence ID" value="RAO79755.1"/>
    <property type="molecule type" value="Genomic_DNA"/>
</dbReference>
<dbReference type="Proteomes" id="UP000249782">
    <property type="component" value="Unassembled WGS sequence"/>
</dbReference>
<evidence type="ECO:0000256" key="10">
    <source>
        <dbReference type="ARBA" id="ARBA00023268"/>
    </source>
</evidence>
<evidence type="ECO:0000256" key="13">
    <source>
        <dbReference type="ARBA" id="ARBA00048493"/>
    </source>
</evidence>
<dbReference type="SUPFAM" id="SSF53448">
    <property type="entry name" value="Nucleotide-diphospho-sugar transferases"/>
    <property type="match status" value="1"/>
</dbReference>
<comment type="catalytic activity">
    <reaction evidence="12">
        <text>alpha-D-glucosamine 1-phosphate + acetyl-CoA = N-acetyl-alpha-D-glucosamine 1-phosphate + CoA + H(+)</text>
        <dbReference type="Rhea" id="RHEA:13725"/>
        <dbReference type="ChEBI" id="CHEBI:15378"/>
        <dbReference type="ChEBI" id="CHEBI:57287"/>
        <dbReference type="ChEBI" id="CHEBI:57288"/>
        <dbReference type="ChEBI" id="CHEBI:57776"/>
        <dbReference type="ChEBI" id="CHEBI:58516"/>
        <dbReference type="EC" id="2.3.1.157"/>
    </reaction>
</comment>
<evidence type="ECO:0000259" key="14">
    <source>
        <dbReference type="Pfam" id="PF00483"/>
    </source>
</evidence>
<dbReference type="GO" id="GO:0019134">
    <property type="term" value="F:glucosamine-1-phosphate N-acetyltransferase activity"/>
    <property type="evidence" value="ECO:0007669"/>
    <property type="project" value="UniProtKB-EC"/>
</dbReference>
<evidence type="ECO:0000256" key="8">
    <source>
        <dbReference type="ARBA" id="ARBA00022679"/>
    </source>
</evidence>
<evidence type="ECO:0000313" key="17">
    <source>
        <dbReference type="Proteomes" id="UP000249782"/>
    </source>
</evidence>
<keyword evidence="8 16" id="KW-0808">Transferase</keyword>
<dbReference type="Pfam" id="PF25087">
    <property type="entry name" value="GMPPB_C"/>
    <property type="match status" value="1"/>
</dbReference>
<evidence type="ECO:0000256" key="4">
    <source>
        <dbReference type="ARBA" id="ARBA00007947"/>
    </source>
</evidence>
<proteinExistence type="inferred from homology"/>
<dbReference type="InterPro" id="IPR005835">
    <property type="entry name" value="NTP_transferase_dom"/>
</dbReference>
<reference evidence="16 17" key="1">
    <citation type="submission" date="2018-06" db="EMBL/GenBank/DDBJ databases">
        <title>Draft genome sequence of hyperthermophilic methanogen Methanothermobacter tenebrarum sp. MCM-B 1447.</title>
        <authorList>
            <person name="Pore S.D."/>
            <person name="Dagar S."/>
            <person name="Dhakephalkar P.K."/>
        </authorList>
    </citation>
    <scope>NUCLEOTIDE SEQUENCE [LARGE SCALE GENOMIC DNA]</scope>
    <source>
        <strain evidence="16 17">MCM B 1447</strain>
    </source>
</reference>
<gene>
    <name evidence="16" type="ORF">DPC56_00230</name>
</gene>
<evidence type="ECO:0000256" key="12">
    <source>
        <dbReference type="ARBA" id="ARBA00048247"/>
    </source>
</evidence>
<evidence type="ECO:0000256" key="7">
    <source>
        <dbReference type="ARBA" id="ARBA00013414"/>
    </source>
</evidence>
<comment type="similarity">
    <text evidence="4">In the N-terminal section; belongs to the N-acetylglucosamine-1-phosphate uridyltransferase family.</text>
</comment>
<sequence length="421" mass="46802">MQAVILTAGEGTRMRPLTLTRPKTMLPIAGKPILQYNIEALRENGIKDIIMITGYHESKVKEYFDNGDKFNVNIRYHTQKEQLGTAHAIKYAREYIEDDFIVLNGDIITEPATITDLLSHYKKADTTIVLREVKDPSQFGVVTLEGDNVKDIIEKPPANKAPGNLINTGIYLFNHKIFDYIERTEKSPRGEYEITDSIKMQIKDNLTIKGIISKRHWVDVGKPWELLEANETLLKNMKEDIKGEIEDNVTIHGPIILGEDSIIRSGTYIIGPVYIGKNCEIGPNSYIRANTSIGDDVSIGNAVEIKNSIIMDKTNINHLSYVGDSVIGENCNLGAGTNIANLRFDDNHVKMTIKGEKIDTGRRKMGVIFADNVKTGVNSSFNPGIKVGVGSHIGPGSIISHDIPSNKLVIVNQEHIISKRN</sequence>
<keyword evidence="9" id="KW-0548">Nucleotidyltransferase</keyword>
<name>A0A328PIQ5_9EURY</name>
<evidence type="ECO:0000259" key="15">
    <source>
        <dbReference type="Pfam" id="PF25087"/>
    </source>
</evidence>
<evidence type="ECO:0000256" key="9">
    <source>
        <dbReference type="ARBA" id="ARBA00022695"/>
    </source>
</evidence>
<keyword evidence="11" id="KW-0012">Acyltransferase</keyword>
<dbReference type="AlphaFoldDB" id="A0A328PIQ5"/>
<dbReference type="PANTHER" id="PTHR43584:SF8">
    <property type="entry name" value="N-ACETYLMURAMATE ALPHA-1-PHOSPHATE URIDYLYLTRANSFERASE"/>
    <property type="match status" value="1"/>
</dbReference>
<dbReference type="OrthoDB" id="15372at2157"/>
<dbReference type="EC" id="2.3.1.157" evidence="5"/>
<keyword evidence="10" id="KW-0511">Multifunctional enzyme</keyword>
<dbReference type="GO" id="GO:0006048">
    <property type="term" value="P:UDP-N-acetylglucosamine biosynthetic process"/>
    <property type="evidence" value="ECO:0007669"/>
    <property type="project" value="UniProtKB-UniPathway"/>
</dbReference>
<evidence type="ECO:0000256" key="1">
    <source>
        <dbReference type="ARBA" id="ARBA00005166"/>
    </source>
</evidence>
<dbReference type="UniPathway" id="UPA00113">
    <property type="reaction ID" value="UER00532"/>
</dbReference>
<evidence type="ECO:0000256" key="5">
    <source>
        <dbReference type="ARBA" id="ARBA00012225"/>
    </source>
</evidence>
<keyword evidence="17" id="KW-1185">Reference proteome</keyword>
<comment type="caution">
    <text evidence="16">The sequence shown here is derived from an EMBL/GenBank/DDBJ whole genome shotgun (WGS) entry which is preliminary data.</text>
</comment>